<gene>
    <name evidence="14" type="primary">LOC106151702</name>
</gene>
<keyword evidence="5 12" id="KW-0812">Transmembrane</keyword>
<keyword evidence="9 12" id="KW-0472">Membrane</keyword>
<feature type="transmembrane region" description="Helical" evidence="12">
    <location>
        <begin position="479"/>
        <end position="499"/>
    </location>
</feature>
<keyword evidence="8" id="KW-0406">Ion transport</keyword>
<evidence type="ECO:0000256" key="8">
    <source>
        <dbReference type="ARBA" id="ARBA00023065"/>
    </source>
</evidence>
<feature type="transmembrane region" description="Helical" evidence="12">
    <location>
        <begin position="599"/>
        <end position="618"/>
    </location>
</feature>
<evidence type="ECO:0000256" key="11">
    <source>
        <dbReference type="SAM" id="MobiDB-lite"/>
    </source>
</evidence>
<evidence type="ECO:0000256" key="3">
    <source>
        <dbReference type="ARBA" id="ARBA00022448"/>
    </source>
</evidence>
<dbReference type="AlphaFoldDB" id="A0A1S3H3F3"/>
<feature type="transmembrane region" description="Helical" evidence="12">
    <location>
        <begin position="442"/>
        <end position="467"/>
    </location>
</feature>
<dbReference type="InterPro" id="IPR004878">
    <property type="entry name" value="Otopetrin"/>
</dbReference>
<evidence type="ECO:0000256" key="5">
    <source>
        <dbReference type="ARBA" id="ARBA00022692"/>
    </source>
</evidence>
<feature type="transmembrane region" description="Helical" evidence="12">
    <location>
        <begin position="235"/>
        <end position="255"/>
    </location>
</feature>
<keyword evidence="6" id="KW-0375">Hydrogen ion transport</keyword>
<evidence type="ECO:0000256" key="7">
    <source>
        <dbReference type="ARBA" id="ARBA00022989"/>
    </source>
</evidence>
<dbReference type="PANTHER" id="PTHR21522:SF32">
    <property type="entry name" value="OTOPETRIN-2"/>
    <property type="match status" value="1"/>
</dbReference>
<feature type="transmembrane region" description="Helical" evidence="12">
    <location>
        <begin position="42"/>
        <end position="64"/>
    </location>
</feature>
<keyword evidence="10" id="KW-0407">Ion channel</keyword>
<dbReference type="PANTHER" id="PTHR21522">
    <property type="entry name" value="PROTON CHANNEL OTOP"/>
    <property type="match status" value="1"/>
</dbReference>
<feature type="compositionally biased region" description="Polar residues" evidence="11">
    <location>
        <begin position="315"/>
        <end position="328"/>
    </location>
</feature>
<comment type="subcellular location">
    <subcellularLocation>
        <location evidence="1">Cell membrane</location>
        <topology evidence="1">Multi-pass membrane protein</topology>
    </subcellularLocation>
</comment>
<proteinExistence type="inferred from homology"/>
<feature type="region of interest" description="Disordered" evidence="11">
    <location>
        <begin position="307"/>
        <end position="328"/>
    </location>
</feature>
<accession>A0A1S3H3F3</accession>
<dbReference type="KEGG" id="lak:106151702"/>
<dbReference type="RefSeq" id="XP_013380538.1">
    <property type="nucleotide sequence ID" value="XM_013525084.1"/>
</dbReference>
<evidence type="ECO:0000256" key="1">
    <source>
        <dbReference type="ARBA" id="ARBA00004651"/>
    </source>
</evidence>
<feature type="transmembrane region" description="Helical" evidence="12">
    <location>
        <begin position="519"/>
        <end position="544"/>
    </location>
</feature>
<feature type="transmembrane region" description="Helical" evidence="12">
    <location>
        <begin position="172"/>
        <end position="194"/>
    </location>
</feature>
<evidence type="ECO:0000256" key="6">
    <source>
        <dbReference type="ARBA" id="ARBA00022781"/>
    </source>
</evidence>
<sequence>MAAFDMLHFSIVCLMNLIVLITALNLGWWFNKGRFDVTQSQIPSIVIMAIGSMCILAVTCVSTWKDDTESQRRHGHDSLGRMLNHYLPLLGVVIFGLGSCLYSGLDVVEQYICLRAYQAFNTDGVFDSLVTQRYVLTAFHGAHCIFVLIQIAFLVLTFKVDNYAMNNATCKVLIWFGIVFTIPGNIGVLFYTFISGSVQHGFVPPHVPDNKTLGNATRLCLQEQSPLEDTVHETLRPVCHPMIIQYCLIVTRLLLQELRKLTQRNVPPMDTSMESQSDSESFGQETNVVPDVDLNNVNQINGTTHLKHLTDNFPLPSSQPGSGTSVQRQDLDENVLGGNTIGAPSMDTETHLSRRAGFIMRPVSQPEPGVSDMRNGVSDPLINDDPQTNQAVASGRGSKLYNLLFNRVIAIFLVLVQIVAYISVIVLKTTQVSETQKINYDIILISCLLAFSVYALCATCVGCYSAIFKRQIDADNCVCEFSFADVFLLVMSSTGSLIFNFSVLICDVTIFEQPTSHEVFVHTVISFIYRILMAGQISAQAYFINSGQRFGVYCGTDLSIMTTTLNYLIVANIGWWGINAFIGPWYFKKVEFLNSCFGSTIWPTMLRFLTPLLAFLRFQSFTMLLRYRYEGIVMAGEQ</sequence>
<evidence type="ECO:0000256" key="4">
    <source>
        <dbReference type="ARBA" id="ARBA00022475"/>
    </source>
</evidence>
<dbReference type="Proteomes" id="UP000085678">
    <property type="component" value="Unplaced"/>
</dbReference>
<dbReference type="GO" id="GO:0005886">
    <property type="term" value="C:plasma membrane"/>
    <property type="evidence" value="ECO:0007669"/>
    <property type="project" value="UniProtKB-SubCell"/>
</dbReference>
<feature type="transmembrane region" description="Helical" evidence="12">
    <location>
        <begin position="565"/>
        <end position="587"/>
    </location>
</feature>
<dbReference type="InParanoid" id="A0A1S3H3F3"/>
<organism evidence="13 14">
    <name type="scientific">Lingula anatina</name>
    <name type="common">Brachiopod</name>
    <name type="synonym">Lingula unguis</name>
    <dbReference type="NCBI Taxonomy" id="7574"/>
    <lineage>
        <taxon>Eukaryota</taxon>
        <taxon>Metazoa</taxon>
        <taxon>Spiralia</taxon>
        <taxon>Lophotrochozoa</taxon>
        <taxon>Brachiopoda</taxon>
        <taxon>Linguliformea</taxon>
        <taxon>Lingulata</taxon>
        <taxon>Lingulida</taxon>
        <taxon>Linguloidea</taxon>
        <taxon>Lingulidae</taxon>
        <taxon>Lingula</taxon>
    </lineage>
</organism>
<name>A0A1S3H3F3_LINAN</name>
<feature type="transmembrane region" description="Helical" evidence="12">
    <location>
        <begin position="7"/>
        <end position="30"/>
    </location>
</feature>
<keyword evidence="4" id="KW-1003">Cell membrane</keyword>
<comment type="similarity">
    <text evidence="2">Belongs to the otopetrin family.</text>
</comment>
<keyword evidence="13" id="KW-1185">Reference proteome</keyword>
<keyword evidence="7 12" id="KW-1133">Transmembrane helix</keyword>
<evidence type="ECO:0000256" key="2">
    <source>
        <dbReference type="ARBA" id="ARBA00006513"/>
    </source>
</evidence>
<evidence type="ECO:0000256" key="9">
    <source>
        <dbReference type="ARBA" id="ARBA00023136"/>
    </source>
</evidence>
<dbReference type="GO" id="GO:0015252">
    <property type="term" value="F:proton channel activity"/>
    <property type="evidence" value="ECO:0007669"/>
    <property type="project" value="InterPro"/>
</dbReference>
<evidence type="ECO:0000313" key="14">
    <source>
        <dbReference type="RefSeq" id="XP_013380538.1"/>
    </source>
</evidence>
<feature type="transmembrane region" description="Helical" evidence="12">
    <location>
        <begin position="85"/>
        <end position="105"/>
    </location>
</feature>
<protein>
    <submittedName>
        <fullName evidence="14">Uncharacterized protein LOC106151702</fullName>
    </submittedName>
</protein>
<evidence type="ECO:0000256" key="12">
    <source>
        <dbReference type="SAM" id="Phobius"/>
    </source>
</evidence>
<evidence type="ECO:0000256" key="10">
    <source>
        <dbReference type="ARBA" id="ARBA00023303"/>
    </source>
</evidence>
<feature type="transmembrane region" description="Helical" evidence="12">
    <location>
        <begin position="404"/>
        <end position="427"/>
    </location>
</feature>
<feature type="transmembrane region" description="Helical" evidence="12">
    <location>
        <begin position="138"/>
        <end position="160"/>
    </location>
</feature>
<reference evidence="14" key="1">
    <citation type="submission" date="2025-08" db="UniProtKB">
        <authorList>
            <consortium name="RefSeq"/>
        </authorList>
    </citation>
    <scope>IDENTIFICATION</scope>
    <source>
        <tissue evidence="14">Gonads</tissue>
    </source>
</reference>
<keyword evidence="3" id="KW-0813">Transport</keyword>
<evidence type="ECO:0000313" key="13">
    <source>
        <dbReference type="Proteomes" id="UP000085678"/>
    </source>
</evidence>
<dbReference type="GeneID" id="106151702"/>